<organism evidence="1 2">
    <name type="scientific">Aphanomyces euteiches</name>
    <dbReference type="NCBI Taxonomy" id="100861"/>
    <lineage>
        <taxon>Eukaryota</taxon>
        <taxon>Sar</taxon>
        <taxon>Stramenopiles</taxon>
        <taxon>Oomycota</taxon>
        <taxon>Saprolegniomycetes</taxon>
        <taxon>Saprolegniales</taxon>
        <taxon>Verrucalvaceae</taxon>
        <taxon>Aphanomyces</taxon>
    </lineage>
</organism>
<gene>
    <name evidence="1" type="ORF">Ae201684_002788</name>
</gene>
<dbReference type="GO" id="GO:0006891">
    <property type="term" value="P:intra-Golgi vesicle-mediated transport"/>
    <property type="evidence" value="ECO:0007669"/>
    <property type="project" value="InterPro"/>
</dbReference>
<dbReference type="InterPro" id="IPR019465">
    <property type="entry name" value="Cog5"/>
</dbReference>
<dbReference type="AlphaFoldDB" id="A0A6G0XPC5"/>
<dbReference type="GO" id="GO:0017119">
    <property type="term" value="C:Golgi transport complex"/>
    <property type="evidence" value="ECO:0007669"/>
    <property type="project" value="InterPro"/>
</dbReference>
<proteinExistence type="predicted"/>
<dbReference type="PANTHER" id="PTHR13228">
    <property type="entry name" value="CONSERVED OLIGOMERIC GOLGI COMPLEX COMPONENT 5"/>
    <property type="match status" value="1"/>
</dbReference>
<dbReference type="EMBL" id="VJMJ01000030">
    <property type="protein sequence ID" value="KAF0742116.1"/>
    <property type="molecule type" value="Genomic_DNA"/>
</dbReference>
<accession>A0A6G0XPC5</accession>
<sequence length="179" mass="19761">MAQLEMHLSNLSTMKTSETGLAWEEFKAFRHLLFVETARVCRDPKVDKIRPSNVWHHLLGRGPVALQTPAQARGWTQAAYVAWMEKEAGLAQYSPPVAPSDVALGLMCWTDRTLAMAAEQAIWKEVHSCLDAYAQRSSAKGNVQVDSTIYDVLIDSGAALLAGYELATKAYLYPSSFSP</sequence>
<comment type="caution">
    <text evidence="1">The sequence shown here is derived from an EMBL/GenBank/DDBJ whole genome shotgun (WGS) entry which is preliminary data.</text>
</comment>
<dbReference type="VEuPathDB" id="FungiDB:AeMF1_000200"/>
<evidence type="ECO:0000313" key="1">
    <source>
        <dbReference type="EMBL" id="KAF0742116.1"/>
    </source>
</evidence>
<dbReference type="PANTHER" id="PTHR13228:SF3">
    <property type="entry name" value="CONSERVED OLIGOMERIC GOLGI COMPLEX SUBUNIT 5"/>
    <property type="match status" value="1"/>
</dbReference>
<protein>
    <submittedName>
        <fullName evidence="1">Uncharacterized protein</fullName>
    </submittedName>
</protein>
<reference evidence="1 2" key="1">
    <citation type="submission" date="2019-07" db="EMBL/GenBank/DDBJ databases">
        <title>Genomics analysis of Aphanomyces spp. identifies a new class of oomycete effector associated with host adaptation.</title>
        <authorList>
            <person name="Gaulin E."/>
        </authorList>
    </citation>
    <scope>NUCLEOTIDE SEQUENCE [LARGE SCALE GENOMIC DNA]</scope>
    <source>
        <strain evidence="1 2">ATCC 201684</strain>
    </source>
</reference>
<dbReference type="Proteomes" id="UP000481153">
    <property type="component" value="Unassembled WGS sequence"/>
</dbReference>
<evidence type="ECO:0000313" key="2">
    <source>
        <dbReference type="Proteomes" id="UP000481153"/>
    </source>
</evidence>
<keyword evidence="2" id="KW-1185">Reference proteome</keyword>
<name>A0A6G0XPC5_9STRA</name>